<name>A0A2I0KLZ0_PUNGR</name>
<feature type="compositionally biased region" description="Pro residues" evidence="1">
    <location>
        <begin position="216"/>
        <end position="225"/>
    </location>
</feature>
<sequence>MAEERQPVVSRARDTTDAGTLSTTRRAGYIASLCICGIFRRSSDASPSSGTGAIQRHRPRALHRTRRQVNQLAANMNTNMAELMGMLRNQNRTSSSYTPPPEYRPTVDLNQVVPPIYVTDNEDLSFSTMAYAPAVHPVNDPLPPPPAPTAVPLLPAAFLSTDSAMHTLPPLAMPAQSPIYTIPPPMVPPQLKSIPGHAIAPEDQDSRFQEECSAPCNPPSKRPIPCKPAKQALVHPAIHRTMRLCILQTPRVHPDF</sequence>
<feature type="region of interest" description="Disordered" evidence="1">
    <location>
        <begin position="204"/>
        <end position="225"/>
    </location>
</feature>
<reference evidence="2 3" key="1">
    <citation type="submission" date="2017-11" db="EMBL/GenBank/DDBJ databases">
        <title>De-novo sequencing of pomegranate (Punica granatum L.) genome.</title>
        <authorList>
            <person name="Akparov Z."/>
            <person name="Amiraslanov A."/>
            <person name="Hajiyeva S."/>
            <person name="Abbasov M."/>
            <person name="Kaur K."/>
            <person name="Hamwieh A."/>
            <person name="Solovyev V."/>
            <person name="Salamov A."/>
            <person name="Braich B."/>
            <person name="Kosarev P."/>
            <person name="Mahmoud A."/>
            <person name="Hajiyev E."/>
            <person name="Babayeva S."/>
            <person name="Izzatullayeva V."/>
            <person name="Mammadov A."/>
            <person name="Mammadov A."/>
            <person name="Sharifova S."/>
            <person name="Ojaghi J."/>
            <person name="Eynullazada K."/>
            <person name="Bayramov B."/>
            <person name="Abdulazimova A."/>
            <person name="Shahmuradov I."/>
        </authorList>
    </citation>
    <scope>NUCLEOTIDE SEQUENCE [LARGE SCALE GENOMIC DNA]</scope>
    <source>
        <strain evidence="3">cv. AG2017</strain>
        <tissue evidence="2">Leaf</tissue>
    </source>
</reference>
<organism evidence="2 3">
    <name type="scientific">Punica granatum</name>
    <name type="common">Pomegranate</name>
    <dbReference type="NCBI Taxonomy" id="22663"/>
    <lineage>
        <taxon>Eukaryota</taxon>
        <taxon>Viridiplantae</taxon>
        <taxon>Streptophyta</taxon>
        <taxon>Embryophyta</taxon>
        <taxon>Tracheophyta</taxon>
        <taxon>Spermatophyta</taxon>
        <taxon>Magnoliopsida</taxon>
        <taxon>eudicotyledons</taxon>
        <taxon>Gunneridae</taxon>
        <taxon>Pentapetalae</taxon>
        <taxon>rosids</taxon>
        <taxon>malvids</taxon>
        <taxon>Myrtales</taxon>
        <taxon>Lythraceae</taxon>
        <taxon>Punica</taxon>
    </lineage>
</organism>
<accession>A0A2I0KLZ0</accession>
<evidence type="ECO:0000313" key="2">
    <source>
        <dbReference type="EMBL" id="PKI69511.1"/>
    </source>
</evidence>
<protein>
    <submittedName>
        <fullName evidence="2">Uncharacterized protein</fullName>
    </submittedName>
</protein>
<feature type="region of interest" description="Disordered" evidence="1">
    <location>
        <begin position="43"/>
        <end position="65"/>
    </location>
</feature>
<evidence type="ECO:0000256" key="1">
    <source>
        <dbReference type="SAM" id="MobiDB-lite"/>
    </source>
</evidence>
<evidence type="ECO:0000313" key="3">
    <source>
        <dbReference type="Proteomes" id="UP000233551"/>
    </source>
</evidence>
<dbReference type="Proteomes" id="UP000233551">
    <property type="component" value="Unassembled WGS sequence"/>
</dbReference>
<dbReference type="EMBL" id="PGOL01000496">
    <property type="protein sequence ID" value="PKI69511.1"/>
    <property type="molecule type" value="Genomic_DNA"/>
</dbReference>
<gene>
    <name evidence="2" type="ORF">CRG98_010086</name>
</gene>
<comment type="caution">
    <text evidence="2">The sequence shown here is derived from an EMBL/GenBank/DDBJ whole genome shotgun (WGS) entry which is preliminary data.</text>
</comment>
<keyword evidence="3" id="KW-1185">Reference proteome</keyword>
<feature type="compositionally biased region" description="Basic residues" evidence="1">
    <location>
        <begin position="55"/>
        <end position="65"/>
    </location>
</feature>
<proteinExistence type="predicted"/>
<dbReference type="AlphaFoldDB" id="A0A2I0KLZ0"/>